<evidence type="ECO:0000313" key="1">
    <source>
        <dbReference type="EMBL" id="NKX55351.1"/>
    </source>
</evidence>
<organism evidence="1 2">
    <name type="scientific">Arthrobacter mobilis</name>
    <dbReference type="NCBI Taxonomy" id="2724944"/>
    <lineage>
        <taxon>Bacteria</taxon>
        <taxon>Bacillati</taxon>
        <taxon>Actinomycetota</taxon>
        <taxon>Actinomycetes</taxon>
        <taxon>Micrococcales</taxon>
        <taxon>Micrococcaceae</taxon>
        <taxon>Arthrobacter</taxon>
    </lineage>
</organism>
<comment type="caution">
    <text evidence="1">The sequence shown here is derived from an EMBL/GenBank/DDBJ whole genome shotgun (WGS) entry which is preliminary data.</text>
</comment>
<proteinExistence type="predicted"/>
<gene>
    <name evidence="1" type="ORF">HGG74_12535</name>
</gene>
<protein>
    <submittedName>
        <fullName evidence="1">Uncharacterized protein</fullName>
    </submittedName>
</protein>
<sequence length="58" mass="5901">MLSIIEGTAAAESAACLRTVTDPGRRLSRGTGGWAGFDTAGTGTDTCAKELGEDINAR</sequence>
<accession>A0A7X6HE70</accession>
<dbReference type="EMBL" id="JAAZSQ010000011">
    <property type="protein sequence ID" value="NKX55351.1"/>
    <property type="molecule type" value="Genomic_DNA"/>
</dbReference>
<dbReference type="AlphaFoldDB" id="A0A7X6HE70"/>
<reference evidence="1 2" key="1">
    <citation type="submission" date="2020-04" db="EMBL/GenBank/DDBJ databases">
        <title>Arthrobacter sp. nov.</title>
        <authorList>
            <person name="Liu S."/>
        </authorList>
    </citation>
    <scope>NUCLEOTIDE SEQUENCE [LARGE SCALE GENOMIC DNA]</scope>
    <source>
        <strain evidence="1 2">E918</strain>
    </source>
</reference>
<dbReference type="Proteomes" id="UP000544090">
    <property type="component" value="Unassembled WGS sequence"/>
</dbReference>
<name>A0A7X6HE70_9MICC</name>
<keyword evidence="2" id="KW-1185">Reference proteome</keyword>
<evidence type="ECO:0000313" key="2">
    <source>
        <dbReference type="Proteomes" id="UP000544090"/>
    </source>
</evidence>